<proteinExistence type="predicted"/>
<accession>X0U9F2</accession>
<feature type="transmembrane region" description="Helical" evidence="2">
    <location>
        <begin position="60"/>
        <end position="81"/>
    </location>
</feature>
<keyword evidence="2" id="KW-1133">Transmembrane helix</keyword>
<reference evidence="3" key="1">
    <citation type="journal article" date="2014" name="Front. Microbiol.">
        <title>High frequency of phylogenetically diverse reductive dehalogenase-homologous genes in deep subseafloor sedimentary metagenomes.</title>
        <authorList>
            <person name="Kawai M."/>
            <person name="Futagami T."/>
            <person name="Toyoda A."/>
            <person name="Takaki Y."/>
            <person name="Nishi S."/>
            <person name="Hori S."/>
            <person name="Arai W."/>
            <person name="Tsubouchi T."/>
            <person name="Morono Y."/>
            <person name="Uchiyama I."/>
            <person name="Ito T."/>
            <person name="Fujiyama A."/>
            <person name="Inagaki F."/>
            <person name="Takami H."/>
        </authorList>
    </citation>
    <scope>NUCLEOTIDE SEQUENCE</scope>
    <source>
        <strain evidence="3">Expedition CK06-06</strain>
    </source>
</reference>
<evidence type="ECO:0000256" key="2">
    <source>
        <dbReference type="SAM" id="Phobius"/>
    </source>
</evidence>
<feature type="compositionally biased region" description="Pro residues" evidence="1">
    <location>
        <begin position="104"/>
        <end position="114"/>
    </location>
</feature>
<dbReference type="AlphaFoldDB" id="X0U9F2"/>
<feature type="region of interest" description="Disordered" evidence="1">
    <location>
        <begin position="103"/>
        <end position="126"/>
    </location>
</feature>
<keyword evidence="2" id="KW-0472">Membrane</keyword>
<feature type="transmembrane region" description="Helical" evidence="2">
    <location>
        <begin position="15"/>
        <end position="31"/>
    </location>
</feature>
<evidence type="ECO:0008006" key="4">
    <source>
        <dbReference type="Google" id="ProtNLM"/>
    </source>
</evidence>
<keyword evidence="2" id="KW-0812">Transmembrane</keyword>
<evidence type="ECO:0000313" key="3">
    <source>
        <dbReference type="EMBL" id="GAF85125.1"/>
    </source>
</evidence>
<comment type="caution">
    <text evidence="3">The sequence shown here is derived from an EMBL/GenBank/DDBJ whole genome shotgun (WGS) entry which is preliminary data.</text>
</comment>
<evidence type="ECO:0000256" key="1">
    <source>
        <dbReference type="SAM" id="MobiDB-lite"/>
    </source>
</evidence>
<sequence length="250" mass="27416">MLNILGFALSIIDEYALWLYVACLLAILVYIRSFAVARKDRENTIFTIEKEVAAHREGRAMTRIGTVLGVVMVVTALKYYVMPSIDLATLLAPTPTLTLSVPTVAPPTQTPTPVTPTATSRPKPTVRRVETVAPPTPTRVPAAACPDENVCITLPGMNASISGRVTIQGTANHDRFQFYKVEYGQGEKPTSWHVINDVNTSPVLNGLLEEFDTVSVPDGVYWLRLTVVDETGNFPPPCRVRVLIQNQPET</sequence>
<protein>
    <recommendedName>
        <fullName evidence="4">Ig-like domain-containing protein</fullName>
    </recommendedName>
</protein>
<name>X0U9F2_9ZZZZ</name>
<dbReference type="EMBL" id="BARS01002427">
    <property type="protein sequence ID" value="GAF85125.1"/>
    <property type="molecule type" value="Genomic_DNA"/>
</dbReference>
<organism evidence="3">
    <name type="scientific">marine sediment metagenome</name>
    <dbReference type="NCBI Taxonomy" id="412755"/>
    <lineage>
        <taxon>unclassified sequences</taxon>
        <taxon>metagenomes</taxon>
        <taxon>ecological metagenomes</taxon>
    </lineage>
</organism>
<gene>
    <name evidence="3" type="ORF">S01H1_04615</name>
</gene>